<gene>
    <name evidence="1" type="ORF">K488DRAFT_78133</name>
</gene>
<evidence type="ECO:0000313" key="1">
    <source>
        <dbReference type="EMBL" id="KAI0033010.1"/>
    </source>
</evidence>
<reference evidence="1" key="2">
    <citation type="journal article" date="2022" name="New Phytol.">
        <title>Evolutionary transition to the ectomycorrhizal habit in the genomes of a hyperdiverse lineage of mushroom-forming fungi.</title>
        <authorList>
            <person name="Looney B."/>
            <person name="Miyauchi S."/>
            <person name="Morin E."/>
            <person name="Drula E."/>
            <person name="Courty P.E."/>
            <person name="Kohler A."/>
            <person name="Kuo A."/>
            <person name="LaButti K."/>
            <person name="Pangilinan J."/>
            <person name="Lipzen A."/>
            <person name="Riley R."/>
            <person name="Andreopoulos W."/>
            <person name="He G."/>
            <person name="Johnson J."/>
            <person name="Nolan M."/>
            <person name="Tritt A."/>
            <person name="Barry K.W."/>
            <person name="Grigoriev I.V."/>
            <person name="Nagy L.G."/>
            <person name="Hibbett D."/>
            <person name="Henrissat B."/>
            <person name="Matheny P.B."/>
            <person name="Labbe J."/>
            <person name="Martin F.M."/>
        </authorList>
    </citation>
    <scope>NUCLEOTIDE SEQUENCE</scope>
    <source>
        <strain evidence="1">EC-137</strain>
    </source>
</reference>
<dbReference type="EMBL" id="MU273530">
    <property type="protein sequence ID" value="KAI0033010.1"/>
    <property type="molecule type" value="Genomic_DNA"/>
</dbReference>
<proteinExistence type="predicted"/>
<accession>A0ACB8QMX3</accession>
<dbReference type="Proteomes" id="UP000814128">
    <property type="component" value="Unassembled WGS sequence"/>
</dbReference>
<name>A0ACB8QMX3_9AGAM</name>
<organism evidence="1 2">
    <name type="scientific">Vararia minispora EC-137</name>
    <dbReference type="NCBI Taxonomy" id="1314806"/>
    <lineage>
        <taxon>Eukaryota</taxon>
        <taxon>Fungi</taxon>
        <taxon>Dikarya</taxon>
        <taxon>Basidiomycota</taxon>
        <taxon>Agaricomycotina</taxon>
        <taxon>Agaricomycetes</taxon>
        <taxon>Russulales</taxon>
        <taxon>Lachnocladiaceae</taxon>
        <taxon>Vararia</taxon>
    </lineage>
</organism>
<evidence type="ECO:0000313" key="2">
    <source>
        <dbReference type="Proteomes" id="UP000814128"/>
    </source>
</evidence>
<protein>
    <submittedName>
        <fullName evidence="1">Uncharacterized protein</fullName>
    </submittedName>
</protein>
<sequence>MQANLTTSMQRRTPPSRLSQRTLGLPNRIWLILALFGSLLLLTRFVLPAHTTDATYYLRHHSSSYSASLKPHNYLNVSEAAGPNPFAFCPTFGEGDELSNKYGSLTVSQSWLHLGSGARVQKVIHKALLGQPVTISVIGGSVSACHGAGDDPISTDCYPHKFFDWWNTIFPHPASELTNGAMRRTNSEYFSFCNAHHLPDYTDLVIIELDTDDKGDKETLDHFELLVRSILLRSDSPAIILLGHFSPQIQQQNGFSGPETWHSVVAQYYDVPHVSTKSALYGPYMSSPIATQQYYVDPILANSAGHSILADMLVAYVQSQVCLAWAASRGAGSALPVYYALGGGPEQVKQPTDARKLFGGTGLRNGDGAADGSAVDADKEERRAAPAPAALAAHLRVPAARIGTRPDDMRTRVLEEVAPFCVSANDLVNPLPPSLFYGSGWHAHHPPGAAGAAAGAVNSAAHYWYSTLPTSRLRINLAISGGDVGVYYLREPREVLAAEGGSEVACWVDDNYGGRVAISNVGGADEAEPTLRMIDHWVARGPHFVECELLGEEGQTVTPFRIIGVFAT</sequence>
<keyword evidence="2" id="KW-1185">Reference proteome</keyword>
<comment type="caution">
    <text evidence="1">The sequence shown here is derived from an EMBL/GenBank/DDBJ whole genome shotgun (WGS) entry which is preliminary data.</text>
</comment>
<reference evidence="1" key="1">
    <citation type="submission" date="2021-02" db="EMBL/GenBank/DDBJ databases">
        <authorList>
            <consortium name="DOE Joint Genome Institute"/>
            <person name="Ahrendt S."/>
            <person name="Looney B.P."/>
            <person name="Miyauchi S."/>
            <person name="Morin E."/>
            <person name="Drula E."/>
            <person name="Courty P.E."/>
            <person name="Chicoki N."/>
            <person name="Fauchery L."/>
            <person name="Kohler A."/>
            <person name="Kuo A."/>
            <person name="Labutti K."/>
            <person name="Pangilinan J."/>
            <person name="Lipzen A."/>
            <person name="Riley R."/>
            <person name="Andreopoulos W."/>
            <person name="He G."/>
            <person name="Johnson J."/>
            <person name="Barry K.W."/>
            <person name="Grigoriev I.V."/>
            <person name="Nagy L."/>
            <person name="Hibbett D."/>
            <person name="Henrissat B."/>
            <person name="Matheny P.B."/>
            <person name="Labbe J."/>
            <person name="Martin F."/>
        </authorList>
    </citation>
    <scope>NUCLEOTIDE SEQUENCE</scope>
    <source>
        <strain evidence="1">EC-137</strain>
    </source>
</reference>